<feature type="domain" description="HTH myb-type" evidence="6">
    <location>
        <begin position="125"/>
        <end position="160"/>
    </location>
</feature>
<dbReference type="AlphaFoldDB" id="A0AAD5U7U7"/>
<evidence type="ECO:0000256" key="1">
    <source>
        <dbReference type="ARBA" id="ARBA00023015"/>
    </source>
</evidence>
<evidence type="ECO:0000313" key="8">
    <source>
        <dbReference type="Proteomes" id="UP001211065"/>
    </source>
</evidence>
<keyword evidence="8" id="KW-1185">Reference proteome</keyword>
<dbReference type="GO" id="GO:0042795">
    <property type="term" value="P:snRNA transcription by RNA polymerase II"/>
    <property type="evidence" value="ECO:0007669"/>
    <property type="project" value="TreeGrafter"/>
</dbReference>
<dbReference type="PROSITE" id="PS51294">
    <property type="entry name" value="HTH_MYB"/>
    <property type="match status" value="2"/>
</dbReference>
<feature type="domain" description="Myb-like" evidence="5">
    <location>
        <begin position="1"/>
        <end position="65"/>
    </location>
</feature>
<proteinExistence type="predicted"/>
<dbReference type="Gene3D" id="1.10.10.60">
    <property type="entry name" value="Homeodomain-like"/>
    <property type="match status" value="3"/>
</dbReference>
<dbReference type="Pfam" id="PF13921">
    <property type="entry name" value="Myb_DNA-bind_6"/>
    <property type="match status" value="1"/>
</dbReference>
<dbReference type="GO" id="GO:0001006">
    <property type="term" value="F:RNA polymerase III type 3 promoter sequence-specific DNA binding"/>
    <property type="evidence" value="ECO:0007669"/>
    <property type="project" value="TreeGrafter"/>
</dbReference>
<evidence type="ECO:0000256" key="3">
    <source>
        <dbReference type="ARBA" id="ARBA00023163"/>
    </source>
</evidence>
<dbReference type="GO" id="GO:0000978">
    <property type="term" value="F:RNA polymerase II cis-regulatory region sequence-specific DNA binding"/>
    <property type="evidence" value="ECO:0007669"/>
    <property type="project" value="TreeGrafter"/>
</dbReference>
<name>A0AAD5U7U7_9FUNG</name>
<keyword evidence="3" id="KW-0804">Transcription</keyword>
<dbReference type="InterPro" id="IPR009057">
    <property type="entry name" value="Homeodomain-like_sf"/>
</dbReference>
<feature type="domain" description="HTH myb-type" evidence="6">
    <location>
        <begin position="179"/>
        <end position="234"/>
    </location>
</feature>
<dbReference type="SUPFAM" id="SSF46689">
    <property type="entry name" value="Homeodomain-like"/>
    <property type="match status" value="3"/>
</dbReference>
<comment type="caution">
    <text evidence="7">The sequence shown here is derived from an EMBL/GenBank/DDBJ whole genome shotgun (WGS) entry which is preliminary data.</text>
</comment>
<dbReference type="InterPro" id="IPR001005">
    <property type="entry name" value="SANT/Myb"/>
</dbReference>
<feature type="domain" description="Myb-like" evidence="5">
    <location>
        <begin position="125"/>
        <end position="176"/>
    </location>
</feature>
<evidence type="ECO:0000259" key="6">
    <source>
        <dbReference type="PROSITE" id="PS51294"/>
    </source>
</evidence>
<gene>
    <name evidence="7" type="primary">SNAPC4_1</name>
    <name evidence="7" type="ORF">HK099_001138</name>
</gene>
<evidence type="ECO:0000259" key="5">
    <source>
        <dbReference type="PROSITE" id="PS50090"/>
    </source>
</evidence>
<sequence>MFATSWELKEKRNLTNAVQDWISFFNYESNNSSASKKIPLDWEVISYNVKGRSPIECRIEWENNLDPNINTADFTQTEKVKLNHLIDLHVEGDEPVNNRWFSVAEKLGNGKLPWQCFKYYKSEYNNNLNHEIWSAEEVALLKDLFSKYGKKWTKISNELKIRGFTREAGQCLHKFKHVSSDRKLGRWKKSEDDLLIKAVKKFGRGKWNLIQCEVPQRSDVQCRERYENVLCPDLYQGNLKDLSQQDIQKLVSIVNEIGTSSFTEVARRMDNKMNDAQCKRAWNLHNPTKKK</sequence>
<dbReference type="GO" id="GO:0019185">
    <property type="term" value="C:snRNA-activating protein complex"/>
    <property type="evidence" value="ECO:0007669"/>
    <property type="project" value="TreeGrafter"/>
</dbReference>
<protein>
    <submittedName>
        <fullName evidence="7">Myblike DNAbinding domain-containing protein</fullName>
    </submittedName>
</protein>
<dbReference type="PANTHER" id="PTHR46621:SF1">
    <property type="entry name" value="SNRNA-ACTIVATING PROTEIN COMPLEX SUBUNIT 4"/>
    <property type="match status" value="1"/>
</dbReference>
<dbReference type="InterPro" id="IPR051575">
    <property type="entry name" value="Myb-like_DNA-bd"/>
</dbReference>
<dbReference type="InterPro" id="IPR017930">
    <property type="entry name" value="Myb_dom"/>
</dbReference>
<dbReference type="CDD" id="cd00167">
    <property type="entry name" value="SANT"/>
    <property type="match status" value="2"/>
</dbReference>
<feature type="domain" description="Myb-like" evidence="5">
    <location>
        <begin position="179"/>
        <end position="230"/>
    </location>
</feature>
<reference evidence="7" key="1">
    <citation type="submission" date="2020-05" db="EMBL/GenBank/DDBJ databases">
        <title>Phylogenomic resolution of chytrid fungi.</title>
        <authorList>
            <person name="Stajich J.E."/>
            <person name="Amses K."/>
            <person name="Simmons R."/>
            <person name="Seto K."/>
            <person name="Myers J."/>
            <person name="Bonds A."/>
            <person name="Quandt C.A."/>
            <person name="Barry K."/>
            <person name="Liu P."/>
            <person name="Grigoriev I."/>
            <person name="Longcore J.E."/>
            <person name="James T.Y."/>
        </authorList>
    </citation>
    <scope>NUCLEOTIDE SEQUENCE</scope>
    <source>
        <strain evidence="7">JEL0476</strain>
    </source>
</reference>
<dbReference type="Proteomes" id="UP001211065">
    <property type="component" value="Unassembled WGS sequence"/>
</dbReference>
<dbReference type="PANTHER" id="PTHR46621">
    <property type="entry name" value="SNRNA-ACTIVATING PROTEIN COMPLEX SUBUNIT 4"/>
    <property type="match status" value="1"/>
</dbReference>
<dbReference type="GO" id="GO:0042796">
    <property type="term" value="P:snRNA transcription by RNA polymerase III"/>
    <property type="evidence" value="ECO:0007669"/>
    <property type="project" value="TreeGrafter"/>
</dbReference>
<dbReference type="SMART" id="SM00717">
    <property type="entry name" value="SANT"/>
    <property type="match status" value="5"/>
</dbReference>
<accession>A0AAD5U7U7</accession>
<evidence type="ECO:0000313" key="7">
    <source>
        <dbReference type="EMBL" id="KAJ3227631.1"/>
    </source>
</evidence>
<keyword evidence="2" id="KW-0238">DNA-binding</keyword>
<evidence type="ECO:0000256" key="2">
    <source>
        <dbReference type="ARBA" id="ARBA00023125"/>
    </source>
</evidence>
<evidence type="ECO:0000256" key="4">
    <source>
        <dbReference type="ARBA" id="ARBA00023242"/>
    </source>
</evidence>
<keyword evidence="4" id="KW-0539">Nucleus</keyword>
<dbReference type="EMBL" id="JADGJW010000013">
    <property type="protein sequence ID" value="KAJ3227631.1"/>
    <property type="molecule type" value="Genomic_DNA"/>
</dbReference>
<organism evidence="7 8">
    <name type="scientific">Clydaea vesicula</name>
    <dbReference type="NCBI Taxonomy" id="447962"/>
    <lineage>
        <taxon>Eukaryota</taxon>
        <taxon>Fungi</taxon>
        <taxon>Fungi incertae sedis</taxon>
        <taxon>Chytridiomycota</taxon>
        <taxon>Chytridiomycota incertae sedis</taxon>
        <taxon>Chytridiomycetes</taxon>
        <taxon>Lobulomycetales</taxon>
        <taxon>Lobulomycetaceae</taxon>
        <taxon>Clydaea</taxon>
    </lineage>
</organism>
<dbReference type="Pfam" id="PF00249">
    <property type="entry name" value="Myb_DNA-binding"/>
    <property type="match status" value="2"/>
</dbReference>
<keyword evidence="1" id="KW-0805">Transcription regulation</keyword>
<dbReference type="PROSITE" id="PS50090">
    <property type="entry name" value="MYB_LIKE"/>
    <property type="match status" value="3"/>
</dbReference>